<protein>
    <recommendedName>
        <fullName evidence="3">C3H1-type domain-containing protein</fullName>
    </recommendedName>
</protein>
<proteinExistence type="predicted"/>
<organism evidence="1 2">
    <name type="scientific">Mytilus coruscus</name>
    <name type="common">Sea mussel</name>
    <dbReference type="NCBI Taxonomy" id="42192"/>
    <lineage>
        <taxon>Eukaryota</taxon>
        <taxon>Metazoa</taxon>
        <taxon>Spiralia</taxon>
        <taxon>Lophotrochozoa</taxon>
        <taxon>Mollusca</taxon>
        <taxon>Bivalvia</taxon>
        <taxon>Autobranchia</taxon>
        <taxon>Pteriomorphia</taxon>
        <taxon>Mytilida</taxon>
        <taxon>Mytiloidea</taxon>
        <taxon>Mytilidae</taxon>
        <taxon>Mytilinae</taxon>
        <taxon>Mytilus</taxon>
    </lineage>
</organism>
<name>A0A6J8CEG0_MYTCO</name>
<sequence length="258" mass="29177">MRHNNIHVDWSIRNNTLFCNIFANIKPNTCSICSSSFHSSSYCNQSNNSNRNTTGLYRSDQDIHGKERSYHSGKEICNNFNGKTGCFRPHCRNLHICLSYGEHPKTVCMSSKKRGTRTPQNRVQYAEKNVNDQVSLSLGVTTPIVISNLVHELENLPNKEFKNYLVSGLSQGFSTGITTLPSNSIDCKNLRSALSQPAHVLKLIESEVEKGYLEGPFDFIPIKQYRINPIGVAEGKYNKKKRLIVDLSILMRIQKILV</sequence>
<keyword evidence="2" id="KW-1185">Reference proteome</keyword>
<accession>A0A6J8CEG0</accession>
<evidence type="ECO:0008006" key="3">
    <source>
        <dbReference type="Google" id="ProtNLM"/>
    </source>
</evidence>
<dbReference type="AlphaFoldDB" id="A0A6J8CEG0"/>
<dbReference type="Proteomes" id="UP000507470">
    <property type="component" value="Unassembled WGS sequence"/>
</dbReference>
<gene>
    <name evidence="1" type="ORF">MCOR_29565</name>
</gene>
<dbReference type="EMBL" id="CACVKT020005392">
    <property type="protein sequence ID" value="CAC5394848.1"/>
    <property type="molecule type" value="Genomic_DNA"/>
</dbReference>
<evidence type="ECO:0000313" key="1">
    <source>
        <dbReference type="EMBL" id="CAC5394848.1"/>
    </source>
</evidence>
<reference evidence="1 2" key="1">
    <citation type="submission" date="2020-06" db="EMBL/GenBank/DDBJ databases">
        <authorList>
            <person name="Li R."/>
            <person name="Bekaert M."/>
        </authorList>
    </citation>
    <scope>NUCLEOTIDE SEQUENCE [LARGE SCALE GENOMIC DNA]</scope>
    <source>
        <strain evidence="2">wild</strain>
    </source>
</reference>
<dbReference type="OrthoDB" id="6104769at2759"/>
<evidence type="ECO:0000313" key="2">
    <source>
        <dbReference type="Proteomes" id="UP000507470"/>
    </source>
</evidence>